<dbReference type="PATRIC" id="fig|580047.4.peg.175"/>
<proteinExistence type="predicted"/>
<sequence length="56" mass="6245">MSVQGSSSLKYSDLFKPPEPTSSTDSSKEPPKESEWKVVSHSRGRRRARSTLPHTS</sequence>
<gene>
    <name evidence="2" type="ordered locus">CTO_0921</name>
</gene>
<dbReference type="AlphaFoldDB" id="G4NN99"/>
<dbReference type="Proteomes" id="UP000009287">
    <property type="component" value="Chromosome"/>
</dbReference>
<feature type="region of interest" description="Disordered" evidence="1">
    <location>
        <begin position="1"/>
        <end position="56"/>
    </location>
</feature>
<organism evidence="2 3">
    <name type="scientific">Chlamydia trachomatis serovar A (strain A2497)</name>
    <dbReference type="NCBI Taxonomy" id="580047"/>
    <lineage>
        <taxon>Bacteria</taxon>
        <taxon>Pseudomonadati</taxon>
        <taxon>Chlamydiota</taxon>
        <taxon>Chlamydiia</taxon>
        <taxon>Chlamydiales</taxon>
        <taxon>Chlamydiaceae</taxon>
        <taxon>Chlamydia/Chlamydophila group</taxon>
        <taxon>Chlamydia</taxon>
    </lineage>
</organism>
<evidence type="ECO:0000313" key="3">
    <source>
        <dbReference type="Proteomes" id="UP000009287"/>
    </source>
</evidence>
<feature type="compositionally biased region" description="Basic and acidic residues" evidence="1">
    <location>
        <begin position="26"/>
        <end position="38"/>
    </location>
</feature>
<evidence type="ECO:0000256" key="1">
    <source>
        <dbReference type="SAM" id="MobiDB-lite"/>
    </source>
</evidence>
<dbReference type="KEGG" id="cra:CTO_0921"/>
<reference evidence="2 3" key="1">
    <citation type="journal article" date="2011" name="J. Exp. Med.">
        <title>A live-attenuated chlamydial vaccine protects against trachoma in nonhuman primates.</title>
        <authorList>
            <person name="Kari L."/>
            <person name="Whitmire W.M."/>
            <person name="Olivares-Zavaleta N."/>
            <person name="Goheen M.M."/>
            <person name="Taylor L.D."/>
            <person name="Carlson J.H."/>
            <person name="Sturdevant G.L."/>
            <person name="Lu C."/>
            <person name="Bakios L.E."/>
            <person name="Randall L.B."/>
            <person name="Parnell M.J."/>
            <person name="Zhong G."/>
            <person name="Caldwell H.D."/>
        </authorList>
    </citation>
    <scope>NUCLEOTIDE SEQUENCE [LARGE SCALE GENOMIC DNA]</scope>
    <source>
        <strain evidence="2 3">A2497</strain>
    </source>
</reference>
<feature type="compositionally biased region" description="Basic residues" evidence="1">
    <location>
        <begin position="40"/>
        <end position="49"/>
    </location>
</feature>
<dbReference type="EMBL" id="CP002401">
    <property type="protein sequence ID" value="AEP34977.1"/>
    <property type="molecule type" value="Genomic_DNA"/>
</dbReference>
<feature type="compositionally biased region" description="Polar residues" evidence="1">
    <location>
        <begin position="1"/>
        <end position="10"/>
    </location>
</feature>
<name>G4NN99_CHLT4</name>
<protein>
    <submittedName>
        <fullName evidence="2">Phosphatidylcholine-hydrolyzing phospholipase D (PLD) family</fullName>
    </submittedName>
</protein>
<evidence type="ECO:0000313" key="2">
    <source>
        <dbReference type="EMBL" id="AEP34977.1"/>
    </source>
</evidence>
<accession>G4NN99</accession>